<sequence length="122" mass="13827">MYLFYELRPNSPELALAQKQNNDLPTGHKDIIWGIGYYLSPTQQSRGVMSVAVRTVIQEWAIPRMNLHLLKSSFFVGNTGSSKVLEKNKFEEIGTFKDWTPASPNKGRGKMSIVVVEWKGLL</sequence>
<organism evidence="2 3">
    <name type="scientific">Penicillium thymicola</name>
    <dbReference type="NCBI Taxonomy" id="293382"/>
    <lineage>
        <taxon>Eukaryota</taxon>
        <taxon>Fungi</taxon>
        <taxon>Dikarya</taxon>
        <taxon>Ascomycota</taxon>
        <taxon>Pezizomycotina</taxon>
        <taxon>Eurotiomycetes</taxon>
        <taxon>Eurotiomycetidae</taxon>
        <taxon>Eurotiales</taxon>
        <taxon>Aspergillaceae</taxon>
        <taxon>Penicillium</taxon>
    </lineage>
</organism>
<dbReference type="SUPFAM" id="SSF55729">
    <property type="entry name" value="Acyl-CoA N-acyltransferases (Nat)"/>
    <property type="match status" value="1"/>
</dbReference>
<proteinExistence type="predicted"/>
<reference evidence="2" key="1">
    <citation type="submission" date="2015-06" db="EMBL/GenBank/DDBJ databases">
        <authorList>
            <person name="Nguyen H."/>
        </authorList>
    </citation>
    <scope>NUCLEOTIDE SEQUENCE</scope>
    <source>
        <strain evidence="2">DAOM 180753</strain>
    </source>
</reference>
<dbReference type="EMBL" id="LACB01000032">
    <property type="protein sequence ID" value="KAJ9491410.1"/>
    <property type="molecule type" value="Genomic_DNA"/>
</dbReference>
<dbReference type="GO" id="GO:0016747">
    <property type="term" value="F:acyltransferase activity, transferring groups other than amino-acyl groups"/>
    <property type="evidence" value="ECO:0007669"/>
    <property type="project" value="InterPro"/>
</dbReference>
<dbReference type="PANTHER" id="PTHR43328">
    <property type="entry name" value="ACETYLTRANSFERASE-RELATED"/>
    <property type="match status" value="1"/>
</dbReference>
<reference evidence="2" key="2">
    <citation type="journal article" date="2016" name="Fungal Biol.">
        <title>Ochratoxin A production by Penicillium thymicola.</title>
        <authorList>
            <person name="Nguyen H.D.T."/>
            <person name="McMullin D.R."/>
            <person name="Ponomareva E."/>
            <person name="Riley R."/>
            <person name="Pomraning K.R."/>
            <person name="Baker S.E."/>
            <person name="Seifert K.A."/>
        </authorList>
    </citation>
    <scope>NUCLEOTIDE SEQUENCE</scope>
    <source>
        <strain evidence="2">DAOM 180753</strain>
    </source>
</reference>
<dbReference type="Proteomes" id="UP001227192">
    <property type="component" value="Unassembled WGS sequence"/>
</dbReference>
<name>A0AAI9TQ59_PENTH</name>
<evidence type="ECO:0000313" key="2">
    <source>
        <dbReference type="EMBL" id="KAJ9491410.1"/>
    </source>
</evidence>
<dbReference type="Pfam" id="PF13302">
    <property type="entry name" value="Acetyltransf_3"/>
    <property type="match status" value="1"/>
</dbReference>
<dbReference type="Gene3D" id="3.40.630.30">
    <property type="match status" value="1"/>
</dbReference>
<protein>
    <recommendedName>
        <fullName evidence="1">N-acetyltransferase domain-containing protein</fullName>
    </recommendedName>
</protein>
<accession>A0AAI9TQ59</accession>
<comment type="caution">
    <text evidence="2">The sequence shown here is derived from an EMBL/GenBank/DDBJ whole genome shotgun (WGS) entry which is preliminary data.</text>
</comment>
<dbReference type="AlphaFoldDB" id="A0AAI9TQ59"/>
<dbReference type="InterPro" id="IPR016181">
    <property type="entry name" value="Acyl_CoA_acyltransferase"/>
</dbReference>
<dbReference type="PANTHER" id="PTHR43328:SF1">
    <property type="entry name" value="N-ACETYLTRANSFERASE DOMAIN-CONTAINING PROTEIN"/>
    <property type="match status" value="1"/>
</dbReference>
<feature type="domain" description="N-acetyltransferase" evidence="1">
    <location>
        <begin position="30"/>
        <end position="91"/>
    </location>
</feature>
<keyword evidence="3" id="KW-1185">Reference proteome</keyword>
<dbReference type="InterPro" id="IPR000182">
    <property type="entry name" value="GNAT_dom"/>
</dbReference>
<gene>
    <name evidence="2" type="ORF">VN97_g1819</name>
</gene>
<evidence type="ECO:0000259" key="1">
    <source>
        <dbReference type="Pfam" id="PF13302"/>
    </source>
</evidence>
<evidence type="ECO:0000313" key="3">
    <source>
        <dbReference type="Proteomes" id="UP001227192"/>
    </source>
</evidence>